<evidence type="ECO:0000256" key="6">
    <source>
        <dbReference type="SAM" id="Phobius"/>
    </source>
</evidence>
<accession>A0ABS9QMM1</accession>
<keyword evidence="8" id="KW-1185">Reference proteome</keyword>
<feature type="transmembrane region" description="Helical" evidence="6">
    <location>
        <begin position="205"/>
        <end position="224"/>
    </location>
</feature>
<evidence type="ECO:0000313" key="7">
    <source>
        <dbReference type="EMBL" id="MCG7507839.1"/>
    </source>
</evidence>
<evidence type="ECO:0000256" key="5">
    <source>
        <dbReference type="ARBA" id="ARBA00023136"/>
    </source>
</evidence>
<dbReference type="PANTHER" id="PTHR30482">
    <property type="entry name" value="HIGH-AFFINITY BRANCHED-CHAIN AMINO ACID TRANSPORT SYSTEM PERMEASE"/>
    <property type="match status" value="1"/>
</dbReference>
<organism evidence="7 8">
    <name type="scientific">Mesorhizobium retamae</name>
    <dbReference type="NCBI Taxonomy" id="2912854"/>
    <lineage>
        <taxon>Bacteria</taxon>
        <taxon>Pseudomonadati</taxon>
        <taxon>Pseudomonadota</taxon>
        <taxon>Alphaproteobacteria</taxon>
        <taxon>Hyphomicrobiales</taxon>
        <taxon>Phyllobacteriaceae</taxon>
        <taxon>Mesorhizobium</taxon>
    </lineage>
</organism>
<keyword evidence="4 6" id="KW-1133">Transmembrane helix</keyword>
<feature type="transmembrane region" description="Helical" evidence="6">
    <location>
        <begin position="83"/>
        <end position="103"/>
    </location>
</feature>
<feature type="transmembrane region" description="Helical" evidence="6">
    <location>
        <begin position="244"/>
        <end position="268"/>
    </location>
</feature>
<dbReference type="InterPro" id="IPR043428">
    <property type="entry name" value="LivM-like"/>
</dbReference>
<evidence type="ECO:0000256" key="2">
    <source>
        <dbReference type="ARBA" id="ARBA00022475"/>
    </source>
</evidence>
<dbReference type="InterPro" id="IPR001851">
    <property type="entry name" value="ABC_transp_permease"/>
</dbReference>
<keyword evidence="5 6" id="KW-0472">Membrane</keyword>
<protein>
    <submittedName>
        <fullName evidence="7">Branched-chain amino acid ABC transporter permease</fullName>
    </submittedName>
</protein>
<proteinExistence type="predicted"/>
<evidence type="ECO:0000256" key="1">
    <source>
        <dbReference type="ARBA" id="ARBA00004651"/>
    </source>
</evidence>
<feature type="transmembrane region" description="Helical" evidence="6">
    <location>
        <begin position="280"/>
        <end position="300"/>
    </location>
</feature>
<sequence>MVLVLALAVIPALAVAFDAIFALTFATRILILAAAAVSLNLILGYGGLLSLCHSTFLGLGAYVVGIGGYHAYNDEIAWMADGFMQLCAILVLTAGVAAIIGGISLRTRGMYFLMITLAFGQILYLAAIGAYQYGGDEGMTIFQPSTFAGFALHGRFVMYAAAAIFFCVCVLVVERLTRSRFGLVLQASRMNEARVRALGYDPMRVRLVAFIISGVMAGMAGFLLANNAEFVSPIDLHWTRSADLVIMVVLGGLGIGLGPLFGAGLLLIVEELASGMTPHWPIIVGVMVLLVALFMPRGLAGVVSSEKRHD</sequence>
<dbReference type="PANTHER" id="PTHR30482:SF17">
    <property type="entry name" value="ABC TRANSPORTER ATP-BINDING PROTEIN"/>
    <property type="match status" value="1"/>
</dbReference>
<feature type="transmembrane region" description="Helical" evidence="6">
    <location>
        <begin position="55"/>
        <end position="71"/>
    </location>
</feature>
<feature type="transmembrane region" description="Helical" evidence="6">
    <location>
        <begin position="110"/>
        <end position="133"/>
    </location>
</feature>
<reference evidence="7 8" key="1">
    <citation type="submission" date="2022-02" db="EMBL/GenBank/DDBJ databases">
        <title>Draft genome sequence of Mezorhizobium retamae strain IRAMC:0171 isolated from Retama raetam nodules.</title>
        <authorList>
            <person name="Bengaied R."/>
            <person name="Sbissi I."/>
            <person name="Huber K."/>
            <person name="Ghodbane F."/>
            <person name="Nouioui I."/>
            <person name="Tarhouni M."/>
            <person name="Gtari M."/>
        </authorList>
    </citation>
    <scope>NUCLEOTIDE SEQUENCE [LARGE SCALE GENOMIC DNA]</scope>
    <source>
        <strain evidence="7 8">IRAMC:0171</strain>
    </source>
</reference>
<evidence type="ECO:0000313" key="8">
    <source>
        <dbReference type="Proteomes" id="UP001201701"/>
    </source>
</evidence>
<evidence type="ECO:0000256" key="4">
    <source>
        <dbReference type="ARBA" id="ARBA00022989"/>
    </source>
</evidence>
<dbReference type="CDD" id="cd06581">
    <property type="entry name" value="TM_PBP1_LivM_like"/>
    <property type="match status" value="1"/>
</dbReference>
<dbReference type="Pfam" id="PF02653">
    <property type="entry name" value="BPD_transp_2"/>
    <property type="match status" value="1"/>
</dbReference>
<feature type="transmembrane region" description="Helical" evidence="6">
    <location>
        <begin position="153"/>
        <end position="173"/>
    </location>
</feature>
<comment type="caution">
    <text evidence="7">The sequence shown here is derived from an EMBL/GenBank/DDBJ whole genome shotgun (WGS) entry which is preliminary data.</text>
</comment>
<feature type="transmembrane region" description="Helical" evidence="6">
    <location>
        <begin position="26"/>
        <end position="48"/>
    </location>
</feature>
<keyword evidence="3 6" id="KW-0812">Transmembrane</keyword>
<evidence type="ECO:0000256" key="3">
    <source>
        <dbReference type="ARBA" id="ARBA00022692"/>
    </source>
</evidence>
<gene>
    <name evidence="7" type="ORF">L4923_22625</name>
</gene>
<keyword evidence="2" id="KW-1003">Cell membrane</keyword>
<comment type="subcellular location">
    <subcellularLocation>
        <location evidence="1">Cell membrane</location>
        <topology evidence="1">Multi-pass membrane protein</topology>
    </subcellularLocation>
</comment>
<dbReference type="EMBL" id="JAKREW010000030">
    <property type="protein sequence ID" value="MCG7507839.1"/>
    <property type="molecule type" value="Genomic_DNA"/>
</dbReference>
<dbReference type="Proteomes" id="UP001201701">
    <property type="component" value="Unassembled WGS sequence"/>
</dbReference>
<name>A0ABS9QMM1_9HYPH</name>
<dbReference type="RefSeq" id="WP_239369360.1">
    <property type="nucleotide sequence ID" value="NZ_JAKREW010000030.1"/>
</dbReference>